<dbReference type="InterPro" id="IPR036179">
    <property type="entry name" value="Ig-like_dom_sf"/>
</dbReference>
<name>A0AAV2PIV5_MEGNR</name>
<dbReference type="Proteomes" id="UP001497623">
    <property type="component" value="Unassembled WGS sequence"/>
</dbReference>
<organism evidence="2 3">
    <name type="scientific">Meganyctiphanes norvegica</name>
    <name type="common">Northern krill</name>
    <name type="synonym">Thysanopoda norvegica</name>
    <dbReference type="NCBI Taxonomy" id="48144"/>
    <lineage>
        <taxon>Eukaryota</taxon>
        <taxon>Metazoa</taxon>
        <taxon>Ecdysozoa</taxon>
        <taxon>Arthropoda</taxon>
        <taxon>Crustacea</taxon>
        <taxon>Multicrustacea</taxon>
        <taxon>Malacostraca</taxon>
        <taxon>Eumalacostraca</taxon>
        <taxon>Eucarida</taxon>
        <taxon>Euphausiacea</taxon>
        <taxon>Euphausiidae</taxon>
        <taxon>Meganyctiphanes</taxon>
    </lineage>
</organism>
<reference evidence="2 3" key="1">
    <citation type="submission" date="2024-05" db="EMBL/GenBank/DDBJ databases">
        <authorList>
            <person name="Wallberg A."/>
        </authorList>
    </citation>
    <scope>NUCLEOTIDE SEQUENCE [LARGE SCALE GENOMIC DNA]</scope>
</reference>
<evidence type="ECO:0000313" key="2">
    <source>
        <dbReference type="EMBL" id="CAL4060172.1"/>
    </source>
</evidence>
<dbReference type="SMART" id="SM00408">
    <property type="entry name" value="IGc2"/>
    <property type="match status" value="2"/>
</dbReference>
<dbReference type="GO" id="GO:0032589">
    <property type="term" value="C:neuron projection membrane"/>
    <property type="evidence" value="ECO:0007669"/>
    <property type="project" value="TreeGrafter"/>
</dbReference>
<accession>A0AAV2PIV5</accession>
<dbReference type="PANTHER" id="PTHR23279:SF45">
    <property type="entry name" value="DEFECTIVE PROBOSCIS EXTENSION RESPONSE 12, ISOFORM C"/>
    <property type="match status" value="1"/>
</dbReference>
<dbReference type="Pfam" id="PF13927">
    <property type="entry name" value="Ig_3"/>
    <property type="match status" value="1"/>
</dbReference>
<dbReference type="PROSITE" id="PS50835">
    <property type="entry name" value="IG_LIKE"/>
    <property type="match status" value="2"/>
</dbReference>
<evidence type="ECO:0000313" key="3">
    <source>
        <dbReference type="Proteomes" id="UP001497623"/>
    </source>
</evidence>
<dbReference type="InterPro" id="IPR003599">
    <property type="entry name" value="Ig_sub"/>
</dbReference>
<protein>
    <recommendedName>
        <fullName evidence="1">Ig-like domain-containing protein</fullName>
    </recommendedName>
</protein>
<feature type="non-terminal residue" evidence="2">
    <location>
        <position position="1"/>
    </location>
</feature>
<evidence type="ECO:0000259" key="1">
    <source>
        <dbReference type="PROSITE" id="PS50835"/>
    </source>
</evidence>
<dbReference type="InterPro" id="IPR037448">
    <property type="entry name" value="Zig-8"/>
</dbReference>
<dbReference type="AlphaFoldDB" id="A0AAV2PIV5"/>
<dbReference type="PANTHER" id="PTHR23279">
    <property type="entry name" value="DEFECTIVE PROBOSCIS EXTENSION RESPONSE DPR -RELATED"/>
    <property type="match status" value="1"/>
</dbReference>
<keyword evidence="3" id="KW-1185">Reference proteome</keyword>
<proteinExistence type="predicted"/>
<dbReference type="SUPFAM" id="SSF48726">
    <property type="entry name" value="Immunoglobulin"/>
    <property type="match status" value="2"/>
</dbReference>
<dbReference type="SMART" id="SM00409">
    <property type="entry name" value="IG"/>
    <property type="match status" value="2"/>
</dbReference>
<dbReference type="GO" id="GO:0050808">
    <property type="term" value="P:synapse organization"/>
    <property type="evidence" value="ECO:0007669"/>
    <property type="project" value="TreeGrafter"/>
</dbReference>
<dbReference type="EMBL" id="CAXKWB010000279">
    <property type="protein sequence ID" value="CAL4060172.1"/>
    <property type="molecule type" value="Genomic_DNA"/>
</dbReference>
<feature type="domain" description="Ig-like" evidence="1">
    <location>
        <begin position="84"/>
        <end position="182"/>
    </location>
</feature>
<dbReference type="Pfam" id="PF07686">
    <property type="entry name" value="V-set"/>
    <property type="match status" value="1"/>
</dbReference>
<sequence>QIMAHWRPHTRGRHHEWMMMGAPVLVNGYQTQQLQPSRAAVSLAAYTLLIILTSGCCCTSVHATPGTSTISVSDPVWEIRHVLPEVDFENNTVTDVSVNVGDLAYLPCRFPQMSTIHNQVSWIRRYDWHILTTGVFTYTSDLRFNVLHAEGSDDWTLQLKFVDVKDNGTYECQVYTGTGVLSQFVNLHVNTPKASILGPKDIHVHEGDTITLFCVIKQSKPPFVFWYHGAKMVNYEGQRLDVYLEQDATKTHSTLTITDARFTDSGNYSCIPPHVEPACVNVFVTEAGDTAAAVQRRDPAATSSGSVELHRLPLILLATTVVIIMLYTR</sequence>
<dbReference type="InterPro" id="IPR013106">
    <property type="entry name" value="Ig_V-set"/>
</dbReference>
<dbReference type="Gene3D" id="2.60.40.10">
    <property type="entry name" value="Immunoglobulins"/>
    <property type="match status" value="2"/>
</dbReference>
<dbReference type="InterPro" id="IPR013783">
    <property type="entry name" value="Ig-like_fold"/>
</dbReference>
<gene>
    <name evidence="2" type="ORF">MNOR_LOCUS1100</name>
</gene>
<feature type="domain" description="Ig-like" evidence="1">
    <location>
        <begin position="192"/>
        <end position="281"/>
    </location>
</feature>
<comment type="caution">
    <text evidence="2">The sequence shown here is derived from an EMBL/GenBank/DDBJ whole genome shotgun (WGS) entry which is preliminary data.</text>
</comment>
<dbReference type="InterPro" id="IPR003598">
    <property type="entry name" value="Ig_sub2"/>
</dbReference>
<dbReference type="InterPro" id="IPR007110">
    <property type="entry name" value="Ig-like_dom"/>
</dbReference>